<evidence type="ECO:0000313" key="2">
    <source>
        <dbReference type="Proteomes" id="UP001054945"/>
    </source>
</evidence>
<comment type="caution">
    <text evidence="1">The sequence shown here is derived from an EMBL/GenBank/DDBJ whole genome shotgun (WGS) entry which is preliminary data.</text>
</comment>
<protein>
    <submittedName>
        <fullName evidence="1">Uncharacterized protein</fullName>
    </submittedName>
</protein>
<reference evidence="1 2" key="1">
    <citation type="submission" date="2021-06" db="EMBL/GenBank/DDBJ databases">
        <title>Caerostris extrusa draft genome.</title>
        <authorList>
            <person name="Kono N."/>
            <person name="Arakawa K."/>
        </authorList>
    </citation>
    <scope>NUCLEOTIDE SEQUENCE [LARGE SCALE GENOMIC DNA]</scope>
</reference>
<organism evidence="1 2">
    <name type="scientific">Caerostris extrusa</name>
    <name type="common">Bark spider</name>
    <name type="synonym">Caerostris bankana</name>
    <dbReference type="NCBI Taxonomy" id="172846"/>
    <lineage>
        <taxon>Eukaryota</taxon>
        <taxon>Metazoa</taxon>
        <taxon>Ecdysozoa</taxon>
        <taxon>Arthropoda</taxon>
        <taxon>Chelicerata</taxon>
        <taxon>Arachnida</taxon>
        <taxon>Araneae</taxon>
        <taxon>Araneomorphae</taxon>
        <taxon>Entelegynae</taxon>
        <taxon>Araneoidea</taxon>
        <taxon>Araneidae</taxon>
        <taxon>Caerostris</taxon>
    </lineage>
</organism>
<name>A0AAV4RST3_CAEEX</name>
<keyword evidence="2" id="KW-1185">Reference proteome</keyword>
<sequence length="94" mass="10320">MAALIGELINSQKTGAVKSRFRSRRVDWRLKKKAKAERSLACGEADYGRCNVLKNGETDAVRHLRISTTSSHMIMIPAVGENCFLALAATRASN</sequence>
<dbReference type="Proteomes" id="UP001054945">
    <property type="component" value="Unassembled WGS sequence"/>
</dbReference>
<dbReference type="AlphaFoldDB" id="A0AAV4RST3"/>
<gene>
    <name evidence="1" type="ORF">CEXT_426171</name>
</gene>
<evidence type="ECO:0000313" key="1">
    <source>
        <dbReference type="EMBL" id="GIY23345.1"/>
    </source>
</evidence>
<accession>A0AAV4RST3</accession>
<dbReference type="EMBL" id="BPLR01008266">
    <property type="protein sequence ID" value="GIY23345.1"/>
    <property type="molecule type" value="Genomic_DNA"/>
</dbReference>
<proteinExistence type="predicted"/>